<evidence type="ECO:0000313" key="8">
    <source>
        <dbReference type="Proteomes" id="UP000199223"/>
    </source>
</evidence>
<keyword evidence="8" id="KW-1185">Reference proteome</keyword>
<dbReference type="Proteomes" id="UP000199223">
    <property type="component" value="Unassembled WGS sequence"/>
</dbReference>
<keyword evidence="2" id="KW-0815">Transposition</keyword>
<dbReference type="Pfam" id="PF01526">
    <property type="entry name" value="DDE_Tnp_Tn3"/>
    <property type="match status" value="1"/>
</dbReference>
<protein>
    <submittedName>
        <fullName evidence="7">Transposase and inactivated derivatives, TnpA family</fullName>
    </submittedName>
</protein>
<evidence type="ECO:0000313" key="7">
    <source>
        <dbReference type="EMBL" id="SEJ94083.1"/>
    </source>
</evidence>
<dbReference type="Pfam" id="PF13700">
    <property type="entry name" value="DUF4158"/>
    <property type="match status" value="1"/>
</dbReference>
<evidence type="ECO:0000256" key="2">
    <source>
        <dbReference type="ARBA" id="ARBA00022578"/>
    </source>
</evidence>
<dbReference type="STRING" id="856736.SAMN04488058_1462"/>
<dbReference type="GO" id="GO:0006313">
    <property type="term" value="P:DNA transposition"/>
    <property type="evidence" value="ECO:0007669"/>
    <property type="project" value="InterPro"/>
</dbReference>
<proteinExistence type="inferred from homology"/>
<dbReference type="GO" id="GO:0004803">
    <property type="term" value="F:transposase activity"/>
    <property type="evidence" value="ECO:0007669"/>
    <property type="project" value="InterPro"/>
</dbReference>
<dbReference type="EMBL" id="FNZA01000046">
    <property type="protein sequence ID" value="SEJ94083.1"/>
    <property type="molecule type" value="Genomic_DNA"/>
</dbReference>
<dbReference type="InterPro" id="IPR025296">
    <property type="entry name" value="DUF4158"/>
</dbReference>
<keyword evidence="4" id="KW-0233">DNA recombination</keyword>
<reference evidence="8" key="1">
    <citation type="submission" date="2016-10" db="EMBL/GenBank/DDBJ databases">
        <authorList>
            <person name="Varghese N."/>
            <person name="Submissions S."/>
        </authorList>
    </citation>
    <scope>NUCLEOTIDE SEQUENCE [LARGE SCALE GENOMIC DNA]</scope>
    <source>
        <strain evidence="8">CGMCC 1.10218</strain>
    </source>
</reference>
<feature type="domain" description="Tn3 transposase DDE" evidence="5">
    <location>
        <begin position="590"/>
        <end position="978"/>
    </location>
</feature>
<dbReference type="RefSeq" id="WP_092265889.1">
    <property type="nucleotide sequence ID" value="NZ_FNZA01000046.1"/>
</dbReference>
<organism evidence="7 8">
    <name type="scientific">Deinococcus reticulitermitis</name>
    <dbReference type="NCBI Taxonomy" id="856736"/>
    <lineage>
        <taxon>Bacteria</taxon>
        <taxon>Thermotogati</taxon>
        <taxon>Deinococcota</taxon>
        <taxon>Deinococci</taxon>
        <taxon>Deinococcales</taxon>
        <taxon>Deinococcaceae</taxon>
        <taxon>Deinococcus</taxon>
    </lineage>
</organism>
<name>A0A1H7CWJ1_9DEIO</name>
<dbReference type="AlphaFoldDB" id="A0A1H7CWJ1"/>
<dbReference type="GO" id="GO:0003677">
    <property type="term" value="F:DNA binding"/>
    <property type="evidence" value="ECO:0007669"/>
    <property type="project" value="UniProtKB-KW"/>
</dbReference>
<sequence length="1002" mass="112348">MTLPDSSLPPLSGYGRYPATLTADQLHHYFRFDDQDRQALTQKKGKHNRLGYALQLATVRFLGTFLSDPLDVPAPVLKYVAQQLELPENPTKLERYRRGETRWDHRRDIQVRYGYREFSEVSAFLGLARFLYARAHLLAEPPSRLLDLSTARLVERRVLLPGVTTLTRLIARVQDRVDEQLWQNLAALPNAAQRAALEALLEVPARSSVSRLDQLRKAPISVSAPGLVGALKRVEAVRRVGITALDLSGFPEQRLTTLFRVGLGVKAQALRRMPPQRQIATLVVTVRRLEAQALDDALTVFEGLLTDLLGRIERKEDLARHGQLPSLEEAARRSNQLTLAFLESLGQPPQDFPTFAARVLALVPQEQLQAAAETVQALTRPRSETRLEGLLSRYSYIQQFLPTLLRTVGFEAGSSGQSALAALQALRSLERKAQVNAAEVPLALVKGDWEKLIPKQGLLNRPAYTLCVLEQLQAALKRRDLYVPASLRFNDPRLRLLSGRAWTALKAEVCRSLDLDPDPQVVLARLSAQLDESYRLVEARLPENTAVSLEEQEGKRVLVLQEDEALPEPPSLVRLRAAVAERMPRLDLPDLLLEVHGWTGFADAFTHLSEARTRVEHLAVSVCAVLLSEACNVGLEAVIQPETEALRRGRLSWVDQHYLRVETLARANARLVDFQATIPTVSAWGDGQVASVDGLRFRVPVKTIYAGQNPKYFGVRSGVTYLNFMSDQFSGFHGIVVPGTLRDSLFALDGMIEQNTALQPRQLISDTAASSYMVFGLFRLLGYQFSPELADLRERKYGRMNPEADYGQLNALASSPINTRLIAAHWDDLLRVAGSLLTRTVRASEVLRVIGVYPKSSLVRALEHFGRVASTLHLLSYHDDPVYRRTIGIQRNRQEARHRLGRAIFQGRHGELRQHYVAGMEDQLGSLGLVMNAIILWNARYIDLALDHLRSEGFEVREEDVQRLSPLKFEHLHLGGRYHFALTAQVPVGQFRRLRDPAELDG</sequence>
<evidence type="ECO:0000256" key="1">
    <source>
        <dbReference type="ARBA" id="ARBA00009402"/>
    </source>
</evidence>
<feature type="domain" description="DUF4158" evidence="6">
    <location>
        <begin position="13"/>
        <end position="173"/>
    </location>
</feature>
<accession>A0A1H7CWJ1</accession>
<evidence type="ECO:0000256" key="4">
    <source>
        <dbReference type="ARBA" id="ARBA00023172"/>
    </source>
</evidence>
<dbReference type="InterPro" id="IPR002513">
    <property type="entry name" value="Tn3_Tnp_DDE_dom"/>
</dbReference>
<comment type="similarity">
    <text evidence="1">Belongs to the transposase 7 family.</text>
</comment>
<dbReference type="OrthoDB" id="3201983at2"/>
<keyword evidence="3" id="KW-0238">DNA-binding</keyword>
<gene>
    <name evidence="7" type="ORF">SAMN04488058_1462</name>
</gene>
<evidence type="ECO:0000259" key="6">
    <source>
        <dbReference type="Pfam" id="PF13700"/>
    </source>
</evidence>
<dbReference type="NCBIfam" id="NF033527">
    <property type="entry name" value="transpos_Tn3"/>
    <property type="match status" value="1"/>
</dbReference>
<evidence type="ECO:0000259" key="5">
    <source>
        <dbReference type="Pfam" id="PF01526"/>
    </source>
</evidence>
<evidence type="ECO:0000256" key="3">
    <source>
        <dbReference type="ARBA" id="ARBA00023125"/>
    </source>
</evidence>
<dbReference type="InterPro" id="IPR047653">
    <property type="entry name" value="Tn3-like_transpos"/>
</dbReference>